<keyword evidence="2" id="KW-1185">Reference proteome</keyword>
<evidence type="ECO:0000313" key="1">
    <source>
        <dbReference type="EMBL" id="AHJ10695.1"/>
    </source>
</evidence>
<dbReference type="KEGG" id="vg:18502958"/>
<name>W6E8D9_9CAUD</name>
<sequence>MVTTIKAGNEDTFLIEPGSIVIVKGSALATGSIWFTRSAVQDVLAKTIVADGNYPFGPFGQRCEIRVECVTGSVEVSTDFAANPVPSEIARQMGTLRKSISGAAYTLSDDDHGYMLQFAAACTVTIAKNLRDDFSCGWSQESAGAVTFAIAAGVTLNSKGGVFASSAQYSVGGLAAFGFNNYRLFGV</sequence>
<protein>
    <submittedName>
        <fullName evidence="1">Uncharacterized protein</fullName>
    </submittedName>
</protein>
<dbReference type="OrthoDB" id="40467at10239"/>
<dbReference type="GeneID" id="18502958"/>
<accession>W6E8D9</accession>
<reference evidence="1 2" key="1">
    <citation type="journal article" date="2015" name="Microbiology">
        <title>Genomic and phenotypic characterization of Rhizobium gallicum phage vB_RglS_P106B.</title>
        <authorList>
            <person name="Halmillawewa A.P."/>
            <person name="Restrepo-Cordoba M."/>
            <person name="Yost C.K."/>
            <person name="Hynes M.F."/>
        </authorList>
    </citation>
    <scope>NUCLEOTIDE SEQUENCE [LARGE SCALE GENOMIC DNA]</scope>
</reference>
<dbReference type="RefSeq" id="YP_009005938.1">
    <property type="nucleotide sequence ID" value="NC_023566.1"/>
</dbReference>
<organism evidence="1 2">
    <name type="scientific">Rhizobium phage vB_RglS_P106B</name>
    <dbReference type="NCBI Taxonomy" id="1458697"/>
    <lineage>
        <taxon>Viruses</taxon>
        <taxon>Duplodnaviria</taxon>
        <taxon>Heunggongvirae</taxon>
        <taxon>Uroviricota</taxon>
        <taxon>Caudoviricetes</taxon>
        <taxon>Rigallicvirus</taxon>
        <taxon>Rigallicvirus P106B</taxon>
    </lineage>
</organism>
<dbReference type="Proteomes" id="UP000019367">
    <property type="component" value="Segment"/>
</dbReference>
<dbReference type="EMBL" id="KF977490">
    <property type="protein sequence ID" value="AHJ10695.1"/>
    <property type="molecule type" value="Genomic_DNA"/>
</dbReference>
<proteinExistence type="predicted"/>
<evidence type="ECO:0000313" key="2">
    <source>
        <dbReference type="Proteomes" id="UP000019367"/>
    </source>
</evidence>
<gene>
    <name evidence="1" type="ORF">P106B_12</name>
</gene>